<dbReference type="RefSeq" id="WP_097073830.1">
    <property type="nucleotide sequence ID" value="NZ_OBMQ01000007.1"/>
</dbReference>
<name>A0A285SWT1_9BACL</name>
<sequence length="48" mass="5652">MSKRQENIELALKNIEKMIQNISYGSITLVIQDQHVVQIDKNEKIRIK</sequence>
<accession>A0A285SWT1</accession>
<dbReference type="EMBL" id="OBMQ01000007">
    <property type="protein sequence ID" value="SOC13084.1"/>
    <property type="molecule type" value="Genomic_DNA"/>
</dbReference>
<organism evidence="1 2">
    <name type="scientific">Ureibacillus xyleni</name>
    <dbReference type="NCBI Taxonomy" id="614648"/>
    <lineage>
        <taxon>Bacteria</taxon>
        <taxon>Bacillati</taxon>
        <taxon>Bacillota</taxon>
        <taxon>Bacilli</taxon>
        <taxon>Bacillales</taxon>
        <taxon>Caryophanaceae</taxon>
        <taxon>Ureibacillus</taxon>
    </lineage>
</organism>
<dbReference type="Pfam" id="PF10055">
    <property type="entry name" value="DUF2292"/>
    <property type="match status" value="1"/>
</dbReference>
<proteinExistence type="predicted"/>
<keyword evidence="2" id="KW-1185">Reference proteome</keyword>
<reference evidence="2" key="1">
    <citation type="submission" date="2017-08" db="EMBL/GenBank/DDBJ databases">
        <authorList>
            <person name="Varghese N."/>
            <person name="Submissions S."/>
        </authorList>
    </citation>
    <scope>NUCLEOTIDE SEQUENCE [LARGE SCALE GENOMIC DNA]</scope>
    <source>
        <strain evidence="2">JC22</strain>
    </source>
</reference>
<gene>
    <name evidence="1" type="ORF">SAMN05880501_10799</name>
</gene>
<evidence type="ECO:0000313" key="1">
    <source>
        <dbReference type="EMBL" id="SOC13084.1"/>
    </source>
</evidence>
<dbReference type="AlphaFoldDB" id="A0A285SWT1"/>
<dbReference type="Proteomes" id="UP000219636">
    <property type="component" value="Unassembled WGS sequence"/>
</dbReference>
<dbReference type="InterPro" id="IPR018743">
    <property type="entry name" value="DUF2292"/>
</dbReference>
<dbReference type="OrthoDB" id="1684946at2"/>
<evidence type="ECO:0000313" key="2">
    <source>
        <dbReference type="Proteomes" id="UP000219636"/>
    </source>
</evidence>
<protein>
    <submittedName>
        <fullName evidence="1">Uncharacterized protein DUF2292</fullName>
    </submittedName>
</protein>